<dbReference type="PANTHER" id="PTHR24148:SF77">
    <property type="entry name" value="HETEROKARYON INCOMPATIBILITY DOMAIN-CONTAINING PROTEIN"/>
    <property type="match status" value="1"/>
</dbReference>
<accession>A0A9W8N6I7</accession>
<feature type="domain" description="Heterokaryon incompatibility" evidence="1">
    <location>
        <begin position="131"/>
        <end position="295"/>
    </location>
</feature>
<protein>
    <recommendedName>
        <fullName evidence="1">Heterokaryon incompatibility domain-containing protein</fullName>
    </recommendedName>
</protein>
<dbReference type="PANTHER" id="PTHR24148">
    <property type="entry name" value="ANKYRIN REPEAT DOMAIN-CONTAINING PROTEIN 39 HOMOLOG-RELATED"/>
    <property type="match status" value="1"/>
</dbReference>
<dbReference type="EMBL" id="JANPWZ010002280">
    <property type="protein sequence ID" value="KAJ3560277.1"/>
    <property type="molecule type" value="Genomic_DNA"/>
</dbReference>
<dbReference type="Pfam" id="PF06985">
    <property type="entry name" value="HET"/>
    <property type="match status" value="1"/>
</dbReference>
<dbReference type="Pfam" id="PF26639">
    <property type="entry name" value="Het-6_barrel"/>
    <property type="match status" value="1"/>
</dbReference>
<evidence type="ECO:0000259" key="1">
    <source>
        <dbReference type="Pfam" id="PF06985"/>
    </source>
</evidence>
<comment type="caution">
    <text evidence="2">The sequence shown here is derived from an EMBL/GenBank/DDBJ whole genome shotgun (WGS) entry which is preliminary data.</text>
</comment>
<dbReference type="VEuPathDB" id="FungiDB:F4678DRAFT_323760"/>
<dbReference type="Proteomes" id="UP001148614">
    <property type="component" value="Unassembled WGS sequence"/>
</dbReference>
<reference evidence="2" key="1">
    <citation type="submission" date="2022-07" db="EMBL/GenBank/DDBJ databases">
        <title>Genome Sequence of Xylaria arbuscula.</title>
        <authorList>
            <person name="Buettner E."/>
        </authorList>
    </citation>
    <scope>NUCLEOTIDE SEQUENCE</scope>
    <source>
        <strain evidence="2">VT107</strain>
    </source>
</reference>
<gene>
    <name evidence="2" type="ORF">NPX13_g9358</name>
</gene>
<name>A0A9W8N6I7_9PEZI</name>
<dbReference type="AlphaFoldDB" id="A0A9W8N6I7"/>
<dbReference type="InterPro" id="IPR010730">
    <property type="entry name" value="HET"/>
</dbReference>
<organism evidence="2 3">
    <name type="scientific">Xylaria arbuscula</name>
    <dbReference type="NCBI Taxonomy" id="114810"/>
    <lineage>
        <taxon>Eukaryota</taxon>
        <taxon>Fungi</taxon>
        <taxon>Dikarya</taxon>
        <taxon>Ascomycota</taxon>
        <taxon>Pezizomycotina</taxon>
        <taxon>Sordariomycetes</taxon>
        <taxon>Xylariomycetidae</taxon>
        <taxon>Xylariales</taxon>
        <taxon>Xylariaceae</taxon>
        <taxon>Xylaria</taxon>
    </lineage>
</organism>
<keyword evidence="3" id="KW-1185">Reference proteome</keyword>
<sequence length="761" mass="85042">MNTSGGRQPLYDTVGDGEIRLLTLDDVLQTSYGNSSLISCKLETVALKDFQPKSHDESEPLSSCRWPGYDQSKPDFSLLFQPKKRHRLFGNPELSWKSYIDSLEDRTVDDGIADRPASSIASAPGSLSHTYIALSYAWGPDKNHRKIRVNGIDTEVRPNLYAALLELRASQWVRRGIRLWIDALCINQKDVSERERQVRIMRSIYESSWQVVVWLGPETETTSLAYTAFAWLARAIGSGDKLRKFAAEYGIPHYAYDASPIILDPFILPWREEVFSAVRSFFACDYWHRLWILQELAMSKLDAPVLWGTHSMPLHEVWAACEIIDEGEGTILEGMATSGNDIDLHNTTLTIDRRLEERHSTPGKQWKHLIRIKSLRDKTGHGIQCALPALELARGAQASDHRDKVYGILGIPSVEQLATMLPNYQVDITQAYINFTQNVITNQGLDIIRLIHAPVEPVMLSWFSADSPRWLRRLVNARYKEVANPCTHALPSWAVCWTCKGAPLARLPGSYRAHASLPSPNVQFLDGGALSVQAILIDEIANLSAYNIVEADPLYPHNTLSVESIPNPYGDLVGLKEAFWRTIVADSTSKGDKPPSTWRLLVEQRRWSPYGTSEMIGSSISFGLHSFALRNVKLLLGGGYLLGSLLGYKGPHRAWGGNKKSDILEHYSERDERDAVAWASNVLAWRRLIVTRAGRLGLTVASALHGDTVAILPGCSTPVVIRRDGSNWKLIGEVFVYGLMEGETAAMVRDGRAEATEINFC</sequence>
<dbReference type="InterPro" id="IPR052895">
    <property type="entry name" value="HetReg/Transcr_Mod"/>
</dbReference>
<proteinExistence type="predicted"/>
<evidence type="ECO:0000313" key="2">
    <source>
        <dbReference type="EMBL" id="KAJ3560277.1"/>
    </source>
</evidence>
<evidence type="ECO:0000313" key="3">
    <source>
        <dbReference type="Proteomes" id="UP001148614"/>
    </source>
</evidence>